<dbReference type="Gene3D" id="3.10.129.130">
    <property type="match status" value="1"/>
</dbReference>
<dbReference type="InterPro" id="IPR053735">
    <property type="entry name" value="Type_III_TA_endoRNase"/>
</dbReference>
<dbReference type="GO" id="GO:0003723">
    <property type="term" value="F:RNA binding"/>
    <property type="evidence" value="ECO:0007669"/>
    <property type="project" value="InterPro"/>
</dbReference>
<reference evidence="1 2" key="1">
    <citation type="journal article" date="2011" name="J. Bacteriol.">
        <title>Genome sequence of Taylorella equigenitalis MCE9, the causative agent of contagious equine metritis.</title>
        <authorList>
            <person name="Hebert L."/>
            <person name="Moumen B."/>
            <person name="Duquesne F."/>
            <person name="Breuil M.F."/>
            <person name="Laugier C."/>
            <person name="Batto J.M."/>
            <person name="Renault P."/>
            <person name="Petry S."/>
        </authorList>
    </citation>
    <scope>NUCLEOTIDE SEQUENCE [LARGE SCALE GENOMIC DNA]</scope>
    <source>
        <strain evidence="1 2">MCE9</strain>
    </source>
</reference>
<proteinExistence type="predicted"/>
<evidence type="ECO:0000313" key="2">
    <source>
        <dbReference type="Proteomes" id="UP000007472"/>
    </source>
</evidence>
<dbReference type="AlphaFoldDB" id="A0A654KFD3"/>
<dbReference type="Pfam" id="PF13958">
    <property type="entry name" value="ToxN_toxin"/>
    <property type="match status" value="1"/>
</dbReference>
<accession>A0A654KFD3</accession>
<evidence type="ECO:0000313" key="1">
    <source>
        <dbReference type="EMBL" id="ADU91121.1"/>
    </source>
</evidence>
<organism evidence="1 2">
    <name type="scientific">Taylorella equigenitalis (strain MCE9)</name>
    <dbReference type="NCBI Taxonomy" id="937774"/>
    <lineage>
        <taxon>Bacteria</taxon>
        <taxon>Pseudomonadati</taxon>
        <taxon>Pseudomonadota</taxon>
        <taxon>Betaproteobacteria</taxon>
        <taxon>Burkholderiales</taxon>
        <taxon>Alcaligenaceae</taxon>
        <taxon>Taylorella</taxon>
    </lineage>
</organism>
<dbReference type="GO" id="GO:0004521">
    <property type="term" value="F:RNA endonuclease activity"/>
    <property type="evidence" value="ECO:0007669"/>
    <property type="project" value="InterPro"/>
</dbReference>
<dbReference type="EMBL" id="CP002456">
    <property type="protein sequence ID" value="ADU91121.1"/>
    <property type="molecule type" value="Genomic_DNA"/>
</dbReference>
<dbReference type="Proteomes" id="UP000007472">
    <property type="component" value="Chromosome"/>
</dbReference>
<protein>
    <submittedName>
        <fullName evidence="1">AbiQ-like protein</fullName>
    </submittedName>
</protein>
<gene>
    <name evidence="1" type="ordered locus">TEQUI_0165</name>
</gene>
<sequence length="167" mass="19588">MKIYNINDEYIKKLASVDTKVSHIKNKRPYVGVVFEIHNFQYFAPLSSKDFRNKKSNDTFHLISESENLGVIHINNMIPVINLNMISEIDINNIKNISYKNLLDNQARILRNETFTNILITKAESLYQSVTKESNINRQDRFYKKLSNDFKNLEEYILKIDISVPTL</sequence>
<dbReference type="KEGG" id="teq:TEQUI_0165"/>
<dbReference type="InterPro" id="IPR025911">
    <property type="entry name" value="ToxN/AbiQ_toxin"/>
</dbReference>
<name>A0A654KFD3_TAYEM</name>